<evidence type="ECO:0000256" key="7">
    <source>
        <dbReference type="RuleBase" id="RU003991"/>
    </source>
</evidence>
<dbReference type="Gene3D" id="2.10.109.10">
    <property type="entry name" value="Umud Fragment, subunit A"/>
    <property type="match status" value="1"/>
</dbReference>
<dbReference type="InterPro" id="IPR039418">
    <property type="entry name" value="LexA-like"/>
</dbReference>
<evidence type="ECO:0000256" key="2">
    <source>
        <dbReference type="ARBA" id="ARBA00022763"/>
    </source>
</evidence>
<dbReference type="InterPro" id="IPR006197">
    <property type="entry name" value="Peptidase_S24_LexA"/>
</dbReference>
<comment type="caution">
    <text evidence="9">The sequence shown here is derived from an EMBL/GenBank/DDBJ whole genome shotgun (WGS) entry which is preliminary data.</text>
</comment>
<evidence type="ECO:0000313" key="9">
    <source>
        <dbReference type="EMBL" id="HFX13708.1"/>
    </source>
</evidence>
<evidence type="ECO:0000256" key="3">
    <source>
        <dbReference type="ARBA" id="ARBA00022801"/>
    </source>
</evidence>
<evidence type="ECO:0000256" key="1">
    <source>
        <dbReference type="ARBA" id="ARBA00007484"/>
    </source>
</evidence>
<keyword evidence="2" id="KW-0227">DNA damage</keyword>
<organism evidence="9">
    <name type="scientific">Dictyoglomus thermophilum</name>
    <dbReference type="NCBI Taxonomy" id="14"/>
    <lineage>
        <taxon>Bacteria</taxon>
        <taxon>Pseudomonadati</taxon>
        <taxon>Dictyoglomota</taxon>
        <taxon>Dictyoglomia</taxon>
        <taxon>Dictyoglomales</taxon>
        <taxon>Dictyoglomaceae</taxon>
        <taxon>Dictyoglomus</taxon>
    </lineage>
</organism>
<dbReference type="GO" id="GO:0006281">
    <property type="term" value="P:DNA repair"/>
    <property type="evidence" value="ECO:0007669"/>
    <property type="project" value="UniProtKB-KW"/>
</dbReference>
<protein>
    <submittedName>
        <fullName evidence="9">Translesion error-prone DNA polymerase V autoproteolytic subunit</fullName>
    </submittedName>
</protein>
<dbReference type="AlphaFoldDB" id="A0A7C3MI64"/>
<dbReference type="InterPro" id="IPR036286">
    <property type="entry name" value="LexA/Signal_pep-like_sf"/>
</dbReference>
<dbReference type="InterPro" id="IPR050077">
    <property type="entry name" value="LexA_repressor"/>
</dbReference>
<dbReference type="EMBL" id="DTIN01000020">
    <property type="protein sequence ID" value="HFX13708.1"/>
    <property type="molecule type" value="Genomic_DNA"/>
</dbReference>
<gene>
    <name evidence="9" type="primary">umuD</name>
    <name evidence="9" type="ORF">ENW00_06080</name>
</gene>
<dbReference type="PRINTS" id="PR00726">
    <property type="entry name" value="LEXASERPTASE"/>
</dbReference>
<comment type="similarity">
    <text evidence="1 7">Belongs to the peptidase S24 family.</text>
</comment>
<evidence type="ECO:0000259" key="8">
    <source>
        <dbReference type="Pfam" id="PF00717"/>
    </source>
</evidence>
<dbReference type="PANTHER" id="PTHR33516:SF2">
    <property type="entry name" value="LEXA REPRESSOR-RELATED"/>
    <property type="match status" value="1"/>
</dbReference>
<name>A0A7C3MI64_DICTH</name>
<accession>A0A7C3MI64</accession>
<dbReference type="GO" id="GO:0003677">
    <property type="term" value="F:DNA binding"/>
    <property type="evidence" value="ECO:0007669"/>
    <property type="project" value="InterPro"/>
</dbReference>
<keyword evidence="4 7" id="KW-0068">Autocatalytic cleavage</keyword>
<dbReference type="NCBIfam" id="NF007621">
    <property type="entry name" value="PRK10276.1"/>
    <property type="match status" value="1"/>
</dbReference>
<proteinExistence type="inferred from homology"/>
<dbReference type="PANTHER" id="PTHR33516">
    <property type="entry name" value="LEXA REPRESSOR"/>
    <property type="match status" value="1"/>
</dbReference>
<keyword evidence="5" id="KW-0234">DNA repair</keyword>
<dbReference type="GO" id="GO:0009432">
    <property type="term" value="P:SOS response"/>
    <property type="evidence" value="ECO:0007669"/>
    <property type="project" value="UniProtKB-KW"/>
</dbReference>
<keyword evidence="3 7" id="KW-0378">Hydrolase</keyword>
<keyword evidence="6" id="KW-0742">SOS response</keyword>
<dbReference type="Pfam" id="PF00717">
    <property type="entry name" value="Peptidase_S24"/>
    <property type="match status" value="1"/>
</dbReference>
<dbReference type="GO" id="GO:0016787">
    <property type="term" value="F:hydrolase activity"/>
    <property type="evidence" value="ECO:0007669"/>
    <property type="project" value="UniProtKB-KW"/>
</dbReference>
<reference evidence="9" key="1">
    <citation type="journal article" date="2020" name="mSystems">
        <title>Genome- and Community-Level Interaction Insights into Carbon Utilization and Element Cycling Functions of Hydrothermarchaeota in Hydrothermal Sediment.</title>
        <authorList>
            <person name="Zhou Z."/>
            <person name="Liu Y."/>
            <person name="Xu W."/>
            <person name="Pan J."/>
            <person name="Luo Z.H."/>
            <person name="Li M."/>
        </authorList>
    </citation>
    <scope>NUCLEOTIDE SEQUENCE [LARGE SCALE GENOMIC DNA]</scope>
    <source>
        <strain evidence="9">SpSt-81</strain>
    </source>
</reference>
<sequence length="148" mass="16777">MSIKKGENIEGIYKYKKEKEVKLPLFISKVPAGFPSPAEDYIEKYLDLNELLIKHPSATFFVKVSGNSMINAGIYDGDILIVDRALEPQNNDIVIAVIDGELTVKRLIIKNKKIYLYPENSNYKPIEVGSEESNFIIWGVATYVIHKL</sequence>
<dbReference type="CDD" id="cd06529">
    <property type="entry name" value="S24_LexA-like"/>
    <property type="match status" value="1"/>
</dbReference>
<feature type="domain" description="Peptidase S24/S26A/S26B/S26C" evidence="8">
    <location>
        <begin position="25"/>
        <end position="141"/>
    </location>
</feature>
<evidence type="ECO:0000256" key="5">
    <source>
        <dbReference type="ARBA" id="ARBA00023204"/>
    </source>
</evidence>
<dbReference type="GO" id="GO:0006355">
    <property type="term" value="P:regulation of DNA-templated transcription"/>
    <property type="evidence" value="ECO:0007669"/>
    <property type="project" value="InterPro"/>
</dbReference>
<evidence type="ECO:0000256" key="6">
    <source>
        <dbReference type="ARBA" id="ARBA00023236"/>
    </source>
</evidence>
<evidence type="ECO:0000256" key="4">
    <source>
        <dbReference type="ARBA" id="ARBA00022813"/>
    </source>
</evidence>
<dbReference type="InterPro" id="IPR015927">
    <property type="entry name" value="Peptidase_S24_S26A/B/C"/>
</dbReference>
<dbReference type="SUPFAM" id="SSF51306">
    <property type="entry name" value="LexA/Signal peptidase"/>
    <property type="match status" value="1"/>
</dbReference>